<dbReference type="STRING" id="1563681.BFP71_03295"/>
<evidence type="ECO:0000313" key="2">
    <source>
        <dbReference type="EMBL" id="OEK07244.1"/>
    </source>
</evidence>
<evidence type="ECO:0000259" key="1">
    <source>
        <dbReference type="Pfam" id="PF01902"/>
    </source>
</evidence>
<feature type="domain" description="Diphthamide synthase" evidence="1">
    <location>
        <begin position="11"/>
        <end position="217"/>
    </location>
</feature>
<reference evidence="2 3" key="1">
    <citation type="submission" date="2016-08" db="EMBL/GenBank/DDBJ databases">
        <title>Draft genome of Fabibacter sp. strain SK-8.</title>
        <authorList>
            <person name="Wong S.-K."/>
            <person name="Hamasaki K."/>
            <person name="Yoshizawa S."/>
        </authorList>
    </citation>
    <scope>NUCLEOTIDE SEQUENCE [LARGE SCALE GENOMIC DNA]</scope>
    <source>
        <strain evidence="2 3">SK-8</strain>
    </source>
</reference>
<protein>
    <recommendedName>
        <fullName evidence="1">Diphthamide synthase domain-containing protein</fullName>
    </recommendedName>
</protein>
<sequence length="218" mass="24707">MTNSGSFLCSWSGGKDSYLAYCKAIELGLSPRLLFNVLNEFGENSRSHGIPKDILYAQAACLKLPMEFIASTWTDYETKFITRLKELKAEYDIDHAVFGDIDIASHRAWEEKVSEAASLKPILPLWRQERLSLVYEMLEMGIEAMVVSCQTHLASSILGKVINRDLVTEFQRLGIDECGENGEYHTLVLDGPQHVRPLNIQTGHFIQHEHYSFIALEL</sequence>
<dbReference type="AlphaFoldDB" id="A0A1E5T780"/>
<dbReference type="InterPro" id="IPR002761">
    <property type="entry name" value="Diphthami_syn_dom"/>
</dbReference>
<dbReference type="Pfam" id="PF01902">
    <property type="entry name" value="Diphthami_syn_2"/>
    <property type="match status" value="1"/>
</dbReference>
<organism evidence="2 3">
    <name type="scientific">Roseivirga misakiensis</name>
    <dbReference type="NCBI Taxonomy" id="1563681"/>
    <lineage>
        <taxon>Bacteria</taxon>
        <taxon>Pseudomonadati</taxon>
        <taxon>Bacteroidota</taxon>
        <taxon>Cytophagia</taxon>
        <taxon>Cytophagales</taxon>
        <taxon>Roseivirgaceae</taxon>
        <taxon>Roseivirga</taxon>
    </lineage>
</organism>
<dbReference type="SUPFAM" id="SSF52402">
    <property type="entry name" value="Adenine nucleotide alpha hydrolases-like"/>
    <property type="match status" value="1"/>
</dbReference>
<accession>A0A1E5T780</accession>
<name>A0A1E5T780_9BACT</name>
<comment type="caution">
    <text evidence="2">The sequence shown here is derived from an EMBL/GenBank/DDBJ whole genome shotgun (WGS) entry which is preliminary data.</text>
</comment>
<dbReference type="Gene3D" id="3.40.50.620">
    <property type="entry name" value="HUPs"/>
    <property type="match status" value="1"/>
</dbReference>
<dbReference type="EMBL" id="MDGQ01000003">
    <property type="protein sequence ID" value="OEK07244.1"/>
    <property type="molecule type" value="Genomic_DNA"/>
</dbReference>
<dbReference type="NCBIfam" id="TIGR00290">
    <property type="entry name" value="MJ0570_dom"/>
    <property type="match status" value="1"/>
</dbReference>
<keyword evidence="3" id="KW-1185">Reference proteome</keyword>
<proteinExistence type="predicted"/>
<dbReference type="CDD" id="cd01994">
    <property type="entry name" value="AANH_PF0828-like"/>
    <property type="match status" value="1"/>
</dbReference>
<dbReference type="Proteomes" id="UP000095552">
    <property type="component" value="Unassembled WGS sequence"/>
</dbReference>
<evidence type="ECO:0000313" key="3">
    <source>
        <dbReference type="Proteomes" id="UP000095552"/>
    </source>
</evidence>
<gene>
    <name evidence="2" type="ORF">BFP71_03295</name>
</gene>
<dbReference type="Gene3D" id="3.90.1490.10">
    <property type="entry name" value="putative n-type atp pyrophosphatase, domain 2"/>
    <property type="match status" value="1"/>
</dbReference>
<dbReference type="InterPro" id="IPR014729">
    <property type="entry name" value="Rossmann-like_a/b/a_fold"/>
</dbReference>